<sequence length="199" mass="21912">MKEFQGSSLSIVLLSFFFLFSSMQSSSTSASTDAMPLQLSRSELVKIAGYGEERLSSVLVTGTVLCESCSDERMSVSHTLYVSGLTILGASVAVECKAEGKLRIPTTTTDEYGDFIVDLPSRLHAVPRLDKSCVVRVIQLPENSACKRARVDRMKKIRLSSVGNGIRVYTAGTIKFRRRSRVRGGCLRRSFSNAIESLW</sequence>
<reference evidence="2" key="1">
    <citation type="journal article" date="2023" name="Nat. Commun.">
        <title>Diploid and tetraploid genomes of Acorus and the evolution of monocots.</title>
        <authorList>
            <person name="Ma L."/>
            <person name="Liu K.W."/>
            <person name="Li Z."/>
            <person name="Hsiao Y.Y."/>
            <person name="Qi Y."/>
            <person name="Fu T."/>
            <person name="Tang G.D."/>
            <person name="Zhang D."/>
            <person name="Sun W.H."/>
            <person name="Liu D.K."/>
            <person name="Li Y."/>
            <person name="Chen G.Z."/>
            <person name="Liu X.D."/>
            <person name="Liao X.Y."/>
            <person name="Jiang Y.T."/>
            <person name="Yu X."/>
            <person name="Hao Y."/>
            <person name="Huang J."/>
            <person name="Zhao X.W."/>
            <person name="Ke S."/>
            <person name="Chen Y.Y."/>
            <person name="Wu W.L."/>
            <person name="Hsu J.L."/>
            <person name="Lin Y.F."/>
            <person name="Huang M.D."/>
            <person name="Li C.Y."/>
            <person name="Huang L."/>
            <person name="Wang Z.W."/>
            <person name="Zhao X."/>
            <person name="Zhong W.Y."/>
            <person name="Peng D.H."/>
            <person name="Ahmad S."/>
            <person name="Lan S."/>
            <person name="Zhang J.S."/>
            <person name="Tsai W.C."/>
            <person name="Van de Peer Y."/>
            <person name="Liu Z.J."/>
        </authorList>
    </citation>
    <scope>NUCLEOTIDE SEQUENCE</scope>
    <source>
        <strain evidence="2">SCP</strain>
    </source>
</reference>
<feature type="chain" id="PRO_5043989934" description="Pollen Ole e 1 allergen and extensin family protein" evidence="1">
    <location>
        <begin position="26"/>
        <end position="199"/>
    </location>
</feature>
<dbReference type="EMBL" id="JAUJYN010000004">
    <property type="protein sequence ID" value="KAK1273509.1"/>
    <property type="molecule type" value="Genomic_DNA"/>
</dbReference>
<dbReference type="PANTHER" id="PTHR47273">
    <property type="entry name" value="EXPRESSED PROTEIN"/>
    <property type="match status" value="1"/>
</dbReference>
<dbReference type="Pfam" id="PF01190">
    <property type="entry name" value="Pollen_Ole_e_1"/>
    <property type="match status" value="1"/>
</dbReference>
<proteinExistence type="predicted"/>
<evidence type="ECO:0000313" key="2">
    <source>
        <dbReference type="EMBL" id="KAK1273509.1"/>
    </source>
</evidence>
<accession>A0AAV9BA04</accession>
<reference evidence="2" key="2">
    <citation type="submission" date="2023-06" db="EMBL/GenBank/DDBJ databases">
        <authorList>
            <person name="Ma L."/>
            <person name="Liu K.-W."/>
            <person name="Li Z."/>
            <person name="Hsiao Y.-Y."/>
            <person name="Qi Y."/>
            <person name="Fu T."/>
            <person name="Tang G."/>
            <person name="Zhang D."/>
            <person name="Sun W.-H."/>
            <person name="Liu D.-K."/>
            <person name="Li Y."/>
            <person name="Chen G.-Z."/>
            <person name="Liu X.-D."/>
            <person name="Liao X.-Y."/>
            <person name="Jiang Y.-T."/>
            <person name="Yu X."/>
            <person name="Hao Y."/>
            <person name="Huang J."/>
            <person name="Zhao X.-W."/>
            <person name="Ke S."/>
            <person name="Chen Y.-Y."/>
            <person name="Wu W.-L."/>
            <person name="Hsu J.-L."/>
            <person name="Lin Y.-F."/>
            <person name="Huang M.-D."/>
            <person name="Li C.-Y."/>
            <person name="Huang L."/>
            <person name="Wang Z.-W."/>
            <person name="Zhao X."/>
            <person name="Zhong W.-Y."/>
            <person name="Peng D.-H."/>
            <person name="Ahmad S."/>
            <person name="Lan S."/>
            <person name="Zhang J.-S."/>
            <person name="Tsai W.-C."/>
            <person name="Van De Peer Y."/>
            <person name="Liu Z.-J."/>
        </authorList>
    </citation>
    <scope>NUCLEOTIDE SEQUENCE</scope>
    <source>
        <strain evidence="2">SCP</strain>
        <tissue evidence="2">Leaves</tissue>
    </source>
</reference>
<evidence type="ECO:0008006" key="4">
    <source>
        <dbReference type="Google" id="ProtNLM"/>
    </source>
</evidence>
<keyword evidence="1" id="KW-0732">Signal</keyword>
<protein>
    <recommendedName>
        <fullName evidence="4">Pollen Ole e 1 allergen and extensin family protein</fullName>
    </recommendedName>
</protein>
<feature type="signal peptide" evidence="1">
    <location>
        <begin position="1"/>
        <end position="25"/>
    </location>
</feature>
<evidence type="ECO:0000256" key="1">
    <source>
        <dbReference type="SAM" id="SignalP"/>
    </source>
</evidence>
<dbReference type="AlphaFoldDB" id="A0AAV9BA04"/>
<organism evidence="2 3">
    <name type="scientific">Acorus gramineus</name>
    <name type="common">Dwarf sweet flag</name>
    <dbReference type="NCBI Taxonomy" id="55184"/>
    <lineage>
        <taxon>Eukaryota</taxon>
        <taxon>Viridiplantae</taxon>
        <taxon>Streptophyta</taxon>
        <taxon>Embryophyta</taxon>
        <taxon>Tracheophyta</taxon>
        <taxon>Spermatophyta</taxon>
        <taxon>Magnoliopsida</taxon>
        <taxon>Liliopsida</taxon>
        <taxon>Acoraceae</taxon>
        <taxon>Acorus</taxon>
    </lineage>
</organism>
<evidence type="ECO:0000313" key="3">
    <source>
        <dbReference type="Proteomes" id="UP001179952"/>
    </source>
</evidence>
<dbReference type="Proteomes" id="UP001179952">
    <property type="component" value="Unassembled WGS sequence"/>
</dbReference>
<name>A0AAV9BA04_ACOGR</name>
<gene>
    <name evidence="2" type="ORF">QJS04_geneDACA018313</name>
</gene>
<dbReference type="PANTHER" id="PTHR47273:SF6">
    <property type="entry name" value="POLLEN OLE E 1 ALLERGEN AND EXTENSIN FAMILY PROTEIN"/>
    <property type="match status" value="1"/>
</dbReference>
<keyword evidence="3" id="KW-1185">Reference proteome</keyword>
<comment type="caution">
    <text evidence="2">The sequence shown here is derived from an EMBL/GenBank/DDBJ whole genome shotgun (WGS) entry which is preliminary data.</text>
</comment>